<protein>
    <recommendedName>
        <fullName evidence="4">Glycosyltransferase RgtA/B/C/D-like domain-containing protein</fullName>
    </recommendedName>
</protein>
<feature type="transmembrane region" description="Helical" evidence="1">
    <location>
        <begin position="83"/>
        <end position="102"/>
    </location>
</feature>
<feature type="transmembrane region" description="Helical" evidence="1">
    <location>
        <begin position="455"/>
        <end position="473"/>
    </location>
</feature>
<feature type="transmembrane region" description="Helical" evidence="1">
    <location>
        <begin position="201"/>
        <end position="221"/>
    </location>
</feature>
<organism evidence="2 3">
    <name type="scientific">Sphingomonas endophytica</name>
    <dbReference type="NCBI Taxonomy" id="869719"/>
    <lineage>
        <taxon>Bacteria</taxon>
        <taxon>Pseudomonadati</taxon>
        <taxon>Pseudomonadota</taxon>
        <taxon>Alphaproteobacteria</taxon>
        <taxon>Sphingomonadales</taxon>
        <taxon>Sphingomonadaceae</taxon>
        <taxon>Sphingomonas</taxon>
    </lineage>
</organism>
<proteinExistence type="predicted"/>
<feature type="transmembrane region" description="Helical" evidence="1">
    <location>
        <begin position="401"/>
        <end position="421"/>
    </location>
</feature>
<comment type="caution">
    <text evidence="2">The sequence shown here is derived from an EMBL/GenBank/DDBJ whole genome shotgun (WGS) entry which is preliminary data.</text>
</comment>
<name>A0ABR6N3U9_9SPHN</name>
<dbReference type="EMBL" id="JACIJN010000003">
    <property type="protein sequence ID" value="MBB5725475.1"/>
    <property type="molecule type" value="Genomic_DNA"/>
</dbReference>
<sequence>MPERRDYPDPMMPERPRRLIDPGRPHLVAGALLFAASLALFWPGYAEYDTLRQYEQVVSNQLDDWHPPIMARLWQALLPLGHGTAPLLAVQLAGYWLGLALIADALTAIGRRRAGWAVLAAGLLPPLLGWQGVVLKDAQLVGAALAATGLIARYRLRDRPVPGAIGAGAALLFGYALLVRANAVFALAPLIAALAPVRRPAAQFGAAITIVAAVLALSGTINHRLLGAAPSDVTSTQPRYDLAGIAVRTRDAGVAALPAGTGATLRAAQCVTPYFWDPLGDTPACVAALAPLATRSPGTLYRQLAVAALRHPAAYLAQRVAHLNMTWRWLVPAHLPGAAPPTRSEPNAAGIASPGRAAAAWQTLAGGMVRTPLGWPFAWMIAALLLLAGAGRAPRGPARRLALGLLASALALEASFAAISIAADLRYHLWPMLATALAGVLLIERPPSRRATRLAGGIALLLGTPALVARAGFADPPQEYDALLRWTPPVALLPR</sequence>
<evidence type="ECO:0000313" key="2">
    <source>
        <dbReference type="EMBL" id="MBB5725475.1"/>
    </source>
</evidence>
<dbReference type="Proteomes" id="UP000560131">
    <property type="component" value="Unassembled WGS sequence"/>
</dbReference>
<feature type="transmembrane region" description="Helical" evidence="1">
    <location>
        <begin position="114"/>
        <end position="132"/>
    </location>
</feature>
<keyword evidence="1" id="KW-1133">Transmembrane helix</keyword>
<accession>A0ABR6N3U9</accession>
<feature type="transmembrane region" description="Helical" evidence="1">
    <location>
        <begin position="427"/>
        <end position="443"/>
    </location>
</feature>
<keyword evidence="1" id="KW-0472">Membrane</keyword>
<evidence type="ECO:0000313" key="3">
    <source>
        <dbReference type="Proteomes" id="UP000560131"/>
    </source>
</evidence>
<gene>
    <name evidence="2" type="ORF">FHS97_001391</name>
</gene>
<evidence type="ECO:0008006" key="4">
    <source>
        <dbReference type="Google" id="ProtNLM"/>
    </source>
</evidence>
<keyword evidence="3" id="KW-1185">Reference proteome</keyword>
<feature type="transmembrane region" description="Helical" evidence="1">
    <location>
        <begin position="168"/>
        <end position="195"/>
    </location>
</feature>
<evidence type="ECO:0000256" key="1">
    <source>
        <dbReference type="SAM" id="Phobius"/>
    </source>
</evidence>
<reference evidence="2 3" key="1">
    <citation type="submission" date="2020-08" db="EMBL/GenBank/DDBJ databases">
        <title>Genomic Encyclopedia of Type Strains, Phase IV (KMG-IV): sequencing the most valuable type-strain genomes for metagenomic binning, comparative biology and taxonomic classification.</title>
        <authorList>
            <person name="Goeker M."/>
        </authorList>
    </citation>
    <scope>NUCLEOTIDE SEQUENCE [LARGE SCALE GENOMIC DNA]</scope>
    <source>
        <strain evidence="2 3">DSM 101535</strain>
    </source>
</reference>
<keyword evidence="1" id="KW-0812">Transmembrane</keyword>